<proteinExistence type="predicted"/>
<protein>
    <submittedName>
        <fullName evidence="2">Uncharacterized protein</fullName>
    </submittedName>
</protein>
<evidence type="ECO:0000256" key="1">
    <source>
        <dbReference type="SAM" id="MobiDB-lite"/>
    </source>
</evidence>
<dbReference type="AlphaFoldDB" id="A0A2R6AMM5"/>
<feature type="compositionally biased region" description="Basic and acidic residues" evidence="1">
    <location>
        <begin position="10"/>
        <end position="23"/>
    </location>
</feature>
<evidence type="ECO:0000313" key="2">
    <source>
        <dbReference type="EMBL" id="PSN87627.1"/>
    </source>
</evidence>
<feature type="region of interest" description="Disordered" evidence="1">
    <location>
        <begin position="9"/>
        <end position="44"/>
    </location>
</feature>
<dbReference type="Proteomes" id="UP000240322">
    <property type="component" value="Unassembled WGS sequence"/>
</dbReference>
<accession>A0A2R6AMM5</accession>
<feature type="compositionally biased region" description="Low complexity" evidence="1">
    <location>
        <begin position="25"/>
        <end position="37"/>
    </location>
</feature>
<name>A0A2R6AMM5_9ARCH</name>
<comment type="caution">
    <text evidence="2">The sequence shown here is derived from an EMBL/GenBank/DDBJ whole genome shotgun (WGS) entry which is preliminary data.</text>
</comment>
<evidence type="ECO:0000313" key="3">
    <source>
        <dbReference type="Proteomes" id="UP000240322"/>
    </source>
</evidence>
<gene>
    <name evidence="2" type="ORF">B9Q03_10280</name>
</gene>
<dbReference type="EMBL" id="NEXE01000153">
    <property type="protein sequence ID" value="PSN87627.1"/>
    <property type="molecule type" value="Genomic_DNA"/>
</dbReference>
<organism evidence="2 3">
    <name type="scientific">Candidatus Marsarchaeota G2 archaeon OSP_D</name>
    <dbReference type="NCBI Taxonomy" id="1978157"/>
    <lineage>
        <taxon>Archaea</taxon>
        <taxon>Candidatus Marsarchaeota</taxon>
        <taxon>Candidatus Marsarchaeota group 2</taxon>
    </lineage>
</organism>
<reference evidence="2 3" key="1">
    <citation type="submission" date="2017-04" db="EMBL/GenBank/DDBJ databases">
        <title>Novel microbial lineages endemic to geothermal iron-oxide mats fill important gaps in the evolutionary history of Archaea.</title>
        <authorList>
            <person name="Jay Z.J."/>
            <person name="Beam J.P."/>
            <person name="Dlakic M."/>
            <person name="Rusch D.B."/>
            <person name="Kozubal M.A."/>
            <person name="Inskeep W.P."/>
        </authorList>
    </citation>
    <scope>NUCLEOTIDE SEQUENCE [LARGE SCALE GENOMIC DNA]</scope>
    <source>
        <strain evidence="2">OSP_D</strain>
    </source>
</reference>
<sequence length="69" mass="8013">MFLCGIDWENGERAGASREEEKISQTNQTNHQQTNQTPKANNHKHSYHNILSSLHDNHCYMNSYHDDNA</sequence>